<evidence type="ECO:0000313" key="4">
    <source>
        <dbReference type="Proteomes" id="UP000654075"/>
    </source>
</evidence>
<sequence>MGARVSTVSPEVDEEIGIQDNVFPWFHLVQWCAEDAAANCVFRWDLPRIQEAVSILTQDVETFTSRCLEPLPGSAGFSMDDATNFAEWAGALLEWSPSLVKVRFRLVPSRMKEEAFWSRYFAAVREVVRRQVYGQAAGRVPGIGDPQLPCLNQIPTPFASNAAPPSFTFRIHTSIFFAGRTMTSYGKFGGTSIGGGQAGVGGGRGANYGAANSTYDAEGQRPPSGEKSILRSGDMAEKEHQVNVYELIGVPWGLLVLILACYLVAGAYGQLFVLWMMPVVLCLLFGFFVRYHYKLGNNDEVVLGVLSLAAIVIATSVGVYANLSMLQEYHRLSQGASYFNVLPSEAVDGKLDATTMAFTQLTVADTSRSYGFVDATDPNAPIYCVAPISTGEASFTRIQFWAAGINCCDSLKNFVCGDAAKSGAHGAFILPQSEQVSDGFAKAITGAEAAYGLKTGNGFLLFQWSMDPIQYRDSQWNSSVMLFVIFAAVYLGISGMAGFVIMPMLKGQKDA</sequence>
<feature type="transmembrane region" description="Helical" evidence="1">
    <location>
        <begin position="301"/>
        <end position="323"/>
    </location>
</feature>
<proteinExistence type="predicted"/>
<dbReference type="AlphaFoldDB" id="A0A813F8S4"/>
<feature type="domain" description="BSD" evidence="2">
    <location>
        <begin position="73"/>
        <end position="128"/>
    </location>
</feature>
<dbReference type="SMART" id="SM00751">
    <property type="entry name" value="BSD"/>
    <property type="match status" value="1"/>
</dbReference>
<dbReference type="EMBL" id="CAJNNV010024474">
    <property type="protein sequence ID" value="CAE8609966.1"/>
    <property type="molecule type" value="Genomic_DNA"/>
</dbReference>
<dbReference type="InterPro" id="IPR035925">
    <property type="entry name" value="BSD_dom_sf"/>
</dbReference>
<dbReference type="Proteomes" id="UP000654075">
    <property type="component" value="Unassembled WGS sequence"/>
</dbReference>
<keyword evidence="1" id="KW-0472">Membrane</keyword>
<gene>
    <name evidence="3" type="ORF">PGLA1383_LOCUS27793</name>
</gene>
<dbReference type="SUPFAM" id="SSF140383">
    <property type="entry name" value="BSD domain-like"/>
    <property type="match status" value="1"/>
</dbReference>
<keyword evidence="4" id="KW-1185">Reference proteome</keyword>
<reference evidence="3" key="1">
    <citation type="submission" date="2021-02" db="EMBL/GenBank/DDBJ databases">
        <authorList>
            <person name="Dougan E. K."/>
            <person name="Rhodes N."/>
            <person name="Thang M."/>
            <person name="Chan C."/>
        </authorList>
    </citation>
    <scope>NUCLEOTIDE SEQUENCE</scope>
</reference>
<name>A0A813F8S4_POLGL</name>
<accession>A0A813F8S4</accession>
<feature type="transmembrane region" description="Helical" evidence="1">
    <location>
        <begin position="272"/>
        <end position="289"/>
    </location>
</feature>
<dbReference type="PROSITE" id="PS50858">
    <property type="entry name" value="BSD"/>
    <property type="match status" value="1"/>
</dbReference>
<feature type="transmembrane region" description="Helical" evidence="1">
    <location>
        <begin position="480"/>
        <end position="505"/>
    </location>
</feature>
<evidence type="ECO:0000259" key="2">
    <source>
        <dbReference type="PROSITE" id="PS50858"/>
    </source>
</evidence>
<dbReference type="Pfam" id="PF03909">
    <property type="entry name" value="BSD"/>
    <property type="match status" value="1"/>
</dbReference>
<comment type="caution">
    <text evidence="3">The sequence shown here is derived from an EMBL/GenBank/DDBJ whole genome shotgun (WGS) entry which is preliminary data.</text>
</comment>
<dbReference type="OrthoDB" id="417529at2759"/>
<dbReference type="InterPro" id="IPR005607">
    <property type="entry name" value="BSD_dom"/>
</dbReference>
<feature type="transmembrane region" description="Helical" evidence="1">
    <location>
        <begin position="244"/>
        <end position="265"/>
    </location>
</feature>
<organism evidence="3 4">
    <name type="scientific">Polarella glacialis</name>
    <name type="common">Dinoflagellate</name>
    <dbReference type="NCBI Taxonomy" id="89957"/>
    <lineage>
        <taxon>Eukaryota</taxon>
        <taxon>Sar</taxon>
        <taxon>Alveolata</taxon>
        <taxon>Dinophyceae</taxon>
        <taxon>Suessiales</taxon>
        <taxon>Suessiaceae</taxon>
        <taxon>Polarella</taxon>
    </lineage>
</organism>
<keyword evidence="1" id="KW-1133">Transmembrane helix</keyword>
<dbReference type="Gene3D" id="1.10.3970.10">
    <property type="entry name" value="BSD domain"/>
    <property type="match status" value="1"/>
</dbReference>
<evidence type="ECO:0000256" key="1">
    <source>
        <dbReference type="SAM" id="Phobius"/>
    </source>
</evidence>
<evidence type="ECO:0000313" key="3">
    <source>
        <dbReference type="EMBL" id="CAE8609966.1"/>
    </source>
</evidence>
<keyword evidence="1" id="KW-0812">Transmembrane</keyword>
<protein>
    <recommendedName>
        <fullName evidence="2">BSD domain-containing protein</fullName>
    </recommendedName>
</protein>